<proteinExistence type="predicted"/>
<gene>
    <name evidence="1" type="ORF">GCM10010918_43450</name>
</gene>
<accession>A0A917HKE0</accession>
<dbReference type="Proteomes" id="UP000600247">
    <property type="component" value="Unassembled WGS sequence"/>
</dbReference>
<keyword evidence="2" id="KW-1185">Reference proteome</keyword>
<organism evidence="1 2">
    <name type="scientific">Paenibacillus radicis</name>
    <name type="common">ex Gao et al. 2016</name>
    <dbReference type="NCBI Taxonomy" id="1737354"/>
    <lineage>
        <taxon>Bacteria</taxon>
        <taxon>Bacillati</taxon>
        <taxon>Bacillota</taxon>
        <taxon>Bacilli</taxon>
        <taxon>Bacillales</taxon>
        <taxon>Paenibacillaceae</taxon>
        <taxon>Paenibacillus</taxon>
    </lineage>
</organism>
<dbReference type="RefSeq" id="WP_188891320.1">
    <property type="nucleotide sequence ID" value="NZ_BMHY01000010.1"/>
</dbReference>
<protein>
    <submittedName>
        <fullName evidence="1">Uncharacterized protein</fullName>
    </submittedName>
</protein>
<sequence>MIVFDVVVDGEVKETIKPVNQRLKEIHVYVQEEAVRVQEQYSGSIYLSRRVEYN</sequence>
<dbReference type="EMBL" id="BMHY01000010">
    <property type="protein sequence ID" value="GGG81507.1"/>
    <property type="molecule type" value="Genomic_DNA"/>
</dbReference>
<reference evidence="1 2" key="1">
    <citation type="journal article" date="2014" name="Int. J. Syst. Evol. Microbiol.">
        <title>Complete genome sequence of Corynebacterium casei LMG S-19264T (=DSM 44701T), isolated from a smear-ripened cheese.</title>
        <authorList>
            <consortium name="US DOE Joint Genome Institute (JGI-PGF)"/>
            <person name="Walter F."/>
            <person name="Albersmeier A."/>
            <person name="Kalinowski J."/>
            <person name="Ruckert C."/>
        </authorList>
    </citation>
    <scope>NUCLEOTIDE SEQUENCE [LARGE SCALE GENOMIC DNA]</scope>
    <source>
        <strain evidence="1 2">CGMCC 1.15286</strain>
    </source>
</reference>
<comment type="caution">
    <text evidence="1">The sequence shown here is derived from an EMBL/GenBank/DDBJ whole genome shotgun (WGS) entry which is preliminary data.</text>
</comment>
<evidence type="ECO:0000313" key="2">
    <source>
        <dbReference type="Proteomes" id="UP000600247"/>
    </source>
</evidence>
<dbReference type="AlphaFoldDB" id="A0A917HKE0"/>
<name>A0A917HKE0_9BACL</name>
<evidence type="ECO:0000313" key="1">
    <source>
        <dbReference type="EMBL" id="GGG81507.1"/>
    </source>
</evidence>